<dbReference type="InterPro" id="IPR011146">
    <property type="entry name" value="HIT-like"/>
</dbReference>
<reference evidence="4 5" key="1">
    <citation type="journal article" date="2016" name="BMC Genomics">
        <title>Combined genomic and structural analyses of a cultured magnetotactic bacterium reveals its niche adaptation to a dynamic environment.</title>
        <authorList>
            <person name="Araujo A.C."/>
            <person name="Morillo V."/>
            <person name="Cypriano J."/>
            <person name="Teixeira L.C."/>
            <person name="Leao P."/>
            <person name="Lyra S."/>
            <person name="Almeida L.G."/>
            <person name="Bazylinski D.A."/>
            <person name="Vasconcellos A.T."/>
            <person name="Abreu F."/>
            <person name="Lins U."/>
        </authorList>
    </citation>
    <scope>NUCLEOTIDE SEQUENCE [LARGE SCALE GENOMIC DNA]</scope>
    <source>
        <strain evidence="4 5">IT-1</strain>
    </source>
</reference>
<dbReference type="InterPro" id="IPR052908">
    <property type="entry name" value="AP-4-A_phosphorylase"/>
</dbReference>
<dbReference type="RefSeq" id="WP_085442220.1">
    <property type="nucleotide sequence ID" value="NZ_LVJN01000019.1"/>
</dbReference>
<dbReference type="InterPro" id="IPR036265">
    <property type="entry name" value="HIT-like_sf"/>
</dbReference>
<dbReference type="STRING" id="1434232.MAIT1_03615"/>
<dbReference type="GO" id="GO:0016787">
    <property type="term" value="F:hydrolase activity"/>
    <property type="evidence" value="ECO:0007669"/>
    <property type="project" value="UniProtKB-KW"/>
</dbReference>
<proteinExistence type="predicted"/>
<dbReference type="SUPFAM" id="SSF54197">
    <property type="entry name" value="HIT-like"/>
    <property type="match status" value="1"/>
</dbReference>
<dbReference type="EMBL" id="LVJN01000019">
    <property type="protein sequence ID" value="OSM04117.1"/>
    <property type="molecule type" value="Genomic_DNA"/>
</dbReference>
<keyword evidence="5" id="KW-1185">Reference proteome</keyword>
<feature type="short sequence motif" description="Histidine triad motif" evidence="1">
    <location>
        <begin position="101"/>
        <end position="105"/>
    </location>
</feature>
<feature type="domain" description="HIT" evidence="3">
    <location>
        <begin position="7"/>
        <end position="116"/>
    </location>
</feature>
<dbReference type="Pfam" id="PF01230">
    <property type="entry name" value="HIT"/>
    <property type="match status" value="1"/>
</dbReference>
<evidence type="ECO:0000256" key="2">
    <source>
        <dbReference type="SAM" id="MobiDB-lite"/>
    </source>
</evidence>
<dbReference type="InterPro" id="IPR019808">
    <property type="entry name" value="Histidine_triad_CS"/>
</dbReference>
<dbReference type="Gene3D" id="3.30.428.10">
    <property type="entry name" value="HIT-like"/>
    <property type="match status" value="1"/>
</dbReference>
<evidence type="ECO:0000256" key="1">
    <source>
        <dbReference type="PROSITE-ProRule" id="PRU00464"/>
    </source>
</evidence>
<protein>
    <submittedName>
        <fullName evidence="4">Putative diadenosine tetraphosphate hydrolase</fullName>
    </submittedName>
</protein>
<name>A0A1Y2K429_9PROT</name>
<comment type="caution">
    <text evidence="4">The sequence shown here is derived from an EMBL/GenBank/DDBJ whole genome shotgun (WGS) entry which is preliminary data.</text>
</comment>
<feature type="region of interest" description="Disordered" evidence="2">
    <location>
        <begin position="113"/>
        <end position="136"/>
    </location>
</feature>
<organism evidence="4 5">
    <name type="scientific">Magnetofaba australis IT-1</name>
    <dbReference type="NCBI Taxonomy" id="1434232"/>
    <lineage>
        <taxon>Bacteria</taxon>
        <taxon>Pseudomonadati</taxon>
        <taxon>Pseudomonadota</taxon>
        <taxon>Magnetococcia</taxon>
        <taxon>Magnetococcales</taxon>
        <taxon>Magnetococcaceae</taxon>
        <taxon>Magnetofaba</taxon>
    </lineage>
</organism>
<dbReference type="OrthoDB" id="9784774at2"/>
<evidence type="ECO:0000259" key="3">
    <source>
        <dbReference type="PROSITE" id="PS51084"/>
    </source>
</evidence>
<dbReference type="PROSITE" id="PS51084">
    <property type="entry name" value="HIT_2"/>
    <property type="match status" value="1"/>
</dbReference>
<dbReference type="PANTHER" id="PTHR42997">
    <property type="entry name" value="HIT FAMILY HYDROLASE"/>
    <property type="match status" value="1"/>
</dbReference>
<dbReference type="Proteomes" id="UP000194003">
    <property type="component" value="Unassembled WGS sequence"/>
</dbReference>
<feature type="compositionally biased region" description="Basic residues" evidence="2">
    <location>
        <begin position="123"/>
        <end position="136"/>
    </location>
</feature>
<dbReference type="PANTHER" id="PTHR42997:SF1">
    <property type="entry name" value="AP-4-A PHOSPHORYLASE"/>
    <property type="match status" value="1"/>
</dbReference>
<evidence type="ECO:0000313" key="4">
    <source>
        <dbReference type="EMBL" id="OSM04117.1"/>
    </source>
</evidence>
<gene>
    <name evidence="4" type="primary">apaG</name>
    <name evidence="4" type="ORF">MAIT1_03615</name>
</gene>
<keyword evidence="4" id="KW-0378">Hydrolase</keyword>
<evidence type="ECO:0000313" key="5">
    <source>
        <dbReference type="Proteomes" id="UP000194003"/>
    </source>
</evidence>
<accession>A0A1Y2K429</accession>
<dbReference type="PROSITE" id="PS00892">
    <property type="entry name" value="HIT_1"/>
    <property type="match status" value="1"/>
</dbReference>
<sequence>MSNDPNNPCLFCRPEKKADWLIAENELAMLWADSNAVSEGHCLALPQRHVGDFFELTPEELLAINELLQQRRAELLQKDPTIDGFNVGINVGKAAGQSIFHVHVHLIPRRFGDHPNPQGGVRHVIHGKGHYPQPKK</sequence>
<dbReference type="AlphaFoldDB" id="A0A1Y2K429"/>